<dbReference type="Gramene" id="ERN01954">
    <property type="protein sequence ID" value="ERN01954"/>
    <property type="gene ID" value="AMTR_s00045p00050880"/>
</dbReference>
<evidence type="ECO:0000259" key="5">
    <source>
        <dbReference type="Pfam" id="PF08241"/>
    </source>
</evidence>
<dbReference type="Proteomes" id="UP000017836">
    <property type="component" value="Unassembled WGS sequence"/>
</dbReference>
<name>W1P2S2_AMBTC</name>
<dbReference type="GO" id="GO:0032259">
    <property type="term" value="P:methylation"/>
    <property type="evidence" value="ECO:0007669"/>
    <property type="project" value="UniProtKB-KW"/>
</dbReference>
<dbReference type="InterPro" id="IPR029063">
    <property type="entry name" value="SAM-dependent_MTases_sf"/>
</dbReference>
<dbReference type="OMA" id="MSAFQTG"/>
<feature type="region of interest" description="Disordered" evidence="4">
    <location>
        <begin position="186"/>
        <end position="205"/>
    </location>
</feature>
<dbReference type="CDD" id="cd02440">
    <property type="entry name" value="AdoMet_MTases"/>
    <property type="match status" value="1"/>
</dbReference>
<evidence type="ECO:0000256" key="1">
    <source>
        <dbReference type="ARBA" id="ARBA00008361"/>
    </source>
</evidence>
<dbReference type="InterPro" id="IPR051419">
    <property type="entry name" value="Lys/N-term_MeTrsfase_sf"/>
</dbReference>
<dbReference type="HOGENOM" id="CLU_065920_0_1_1"/>
<dbReference type="eggNOG" id="KOG2352">
    <property type="taxonomic scope" value="Eukaryota"/>
</dbReference>
<protein>
    <recommendedName>
        <fullName evidence="5">Methyltransferase type 11 domain-containing protein</fullName>
    </recommendedName>
</protein>
<dbReference type="Pfam" id="PF08241">
    <property type="entry name" value="Methyltransf_11"/>
    <property type="match status" value="1"/>
</dbReference>
<dbReference type="OrthoDB" id="411785at2759"/>
<gene>
    <name evidence="6" type="ORF">AMTR_s00045p00050880</name>
</gene>
<evidence type="ECO:0000313" key="6">
    <source>
        <dbReference type="EMBL" id="ERN01954.1"/>
    </source>
</evidence>
<dbReference type="PANTHER" id="PTHR12176">
    <property type="entry name" value="SAM-DEPENDENT METHYLTRANSFERASE SUPERFAMILY PROTEIN"/>
    <property type="match status" value="1"/>
</dbReference>
<keyword evidence="3" id="KW-0808">Transferase</keyword>
<dbReference type="InterPro" id="IPR013216">
    <property type="entry name" value="Methyltransf_11"/>
</dbReference>
<dbReference type="KEGG" id="atr:18430052"/>
<proteinExistence type="inferred from homology"/>
<dbReference type="PANTHER" id="PTHR12176:SF79">
    <property type="entry name" value="METHYLTRANSFERASE TYPE 11 DOMAIN-CONTAINING PROTEIN"/>
    <property type="match status" value="1"/>
</dbReference>
<dbReference type="SUPFAM" id="SSF53335">
    <property type="entry name" value="S-adenosyl-L-methionine-dependent methyltransferases"/>
    <property type="match status" value="1"/>
</dbReference>
<feature type="domain" description="Methyltransferase type 11" evidence="5">
    <location>
        <begin position="54"/>
        <end position="153"/>
    </location>
</feature>
<evidence type="ECO:0000313" key="7">
    <source>
        <dbReference type="Proteomes" id="UP000017836"/>
    </source>
</evidence>
<dbReference type="EMBL" id="KI394661">
    <property type="protein sequence ID" value="ERN01954.1"/>
    <property type="molecule type" value="Genomic_DNA"/>
</dbReference>
<dbReference type="FunFam" id="3.40.50.150:FF:000224">
    <property type="entry name" value="S-adenosyl-L-methionine-dependent methyltransferases superfamily protein"/>
    <property type="match status" value="1"/>
</dbReference>
<feature type="compositionally biased region" description="Polar residues" evidence="4">
    <location>
        <begin position="194"/>
        <end position="205"/>
    </location>
</feature>
<dbReference type="GO" id="GO:0008757">
    <property type="term" value="F:S-adenosylmethionine-dependent methyltransferase activity"/>
    <property type="evidence" value="ECO:0007669"/>
    <property type="project" value="InterPro"/>
</dbReference>
<reference evidence="7" key="1">
    <citation type="journal article" date="2013" name="Science">
        <title>The Amborella genome and the evolution of flowering plants.</title>
        <authorList>
            <consortium name="Amborella Genome Project"/>
        </authorList>
    </citation>
    <scope>NUCLEOTIDE SEQUENCE [LARGE SCALE GENOMIC DNA]</scope>
</reference>
<sequence length="240" mass="27403">MTNGGSTQAYGEPWYWDKRYKQDPGPFDWYQKYPALAPIFNLYLKHNHRILITGCGNAALGEDMVNDGYQDIVNIDISSVVIEAMRKKYRNCPQLKYMEMDVRRMNDFCSGSFDSVIDKGMLDSLMCGQNSQNYVRMMLKEVGRVLKDNGVYILVTYGAPRYRLSLLKEICLWTVKLHVIEKPGHGKFSEHPTGESSKTVPLNDDGSSATDILGENPDVHYVFICVKDKFATHEKEIYSS</sequence>
<comment type="similarity">
    <text evidence="1">Belongs to the methyltransferase superfamily.</text>
</comment>
<organism evidence="6 7">
    <name type="scientific">Amborella trichopoda</name>
    <dbReference type="NCBI Taxonomy" id="13333"/>
    <lineage>
        <taxon>Eukaryota</taxon>
        <taxon>Viridiplantae</taxon>
        <taxon>Streptophyta</taxon>
        <taxon>Embryophyta</taxon>
        <taxon>Tracheophyta</taxon>
        <taxon>Spermatophyta</taxon>
        <taxon>Magnoliopsida</taxon>
        <taxon>Amborellales</taxon>
        <taxon>Amborellaceae</taxon>
        <taxon>Amborella</taxon>
    </lineage>
</organism>
<dbReference type="Gene3D" id="3.40.50.150">
    <property type="entry name" value="Vaccinia Virus protein VP39"/>
    <property type="match status" value="1"/>
</dbReference>
<keyword evidence="2" id="KW-0489">Methyltransferase</keyword>
<accession>W1P2S2</accession>
<evidence type="ECO:0000256" key="4">
    <source>
        <dbReference type="SAM" id="MobiDB-lite"/>
    </source>
</evidence>
<evidence type="ECO:0000256" key="3">
    <source>
        <dbReference type="ARBA" id="ARBA00022679"/>
    </source>
</evidence>
<keyword evidence="7" id="KW-1185">Reference proteome</keyword>
<dbReference type="AlphaFoldDB" id="W1P2S2"/>
<evidence type="ECO:0000256" key="2">
    <source>
        <dbReference type="ARBA" id="ARBA00022603"/>
    </source>
</evidence>